<dbReference type="EMBL" id="VSSQ01139167">
    <property type="protein sequence ID" value="MPN61895.1"/>
    <property type="molecule type" value="Genomic_DNA"/>
</dbReference>
<accession>A0A645JDU3</accession>
<gene>
    <name evidence="7" type="ORF">SDC9_209641</name>
</gene>
<reference evidence="7" key="1">
    <citation type="submission" date="2019-08" db="EMBL/GenBank/DDBJ databases">
        <authorList>
            <person name="Kucharzyk K."/>
            <person name="Murdoch R.W."/>
            <person name="Higgins S."/>
            <person name="Loffler F."/>
        </authorList>
    </citation>
    <scope>NUCLEOTIDE SEQUENCE</scope>
</reference>
<dbReference type="InterPro" id="IPR015867">
    <property type="entry name" value="N-reg_PII/ATP_PRibTrfase_C"/>
</dbReference>
<keyword evidence="4" id="KW-1133">Transmembrane helix</keyword>
<evidence type="ECO:0000256" key="1">
    <source>
        <dbReference type="ARBA" id="ARBA00004651"/>
    </source>
</evidence>
<comment type="caution">
    <text evidence="7">The sequence shown here is derived from an EMBL/GenBank/DDBJ whole genome shotgun (WGS) entry which is preliminary data.</text>
</comment>
<keyword evidence="5" id="KW-0472">Membrane</keyword>
<keyword evidence="2" id="KW-1003">Cell membrane</keyword>
<dbReference type="Pfam" id="PF10035">
    <property type="entry name" value="DUF2179"/>
    <property type="match status" value="1"/>
</dbReference>
<dbReference type="PANTHER" id="PTHR33545:SF9">
    <property type="entry name" value="UPF0750 MEMBRANE PROTEIN YITE"/>
    <property type="match status" value="1"/>
</dbReference>
<keyword evidence="3" id="KW-0812">Transmembrane</keyword>
<evidence type="ECO:0000256" key="3">
    <source>
        <dbReference type="ARBA" id="ARBA00022692"/>
    </source>
</evidence>
<feature type="domain" description="DUF2179" evidence="6">
    <location>
        <begin position="20"/>
        <end position="74"/>
    </location>
</feature>
<dbReference type="AlphaFoldDB" id="A0A645JDU3"/>
<dbReference type="GO" id="GO:0005886">
    <property type="term" value="C:plasma membrane"/>
    <property type="evidence" value="ECO:0007669"/>
    <property type="project" value="UniProtKB-SubCell"/>
</dbReference>
<comment type="subcellular location">
    <subcellularLocation>
        <location evidence="1">Cell membrane</location>
        <topology evidence="1">Multi-pass membrane protein</topology>
    </subcellularLocation>
</comment>
<dbReference type="Gene3D" id="3.30.70.120">
    <property type="match status" value="1"/>
</dbReference>
<name>A0A645JDU3_9ZZZZ</name>
<dbReference type="CDD" id="cd16380">
    <property type="entry name" value="YitT_C"/>
    <property type="match status" value="1"/>
</dbReference>
<proteinExistence type="predicted"/>
<evidence type="ECO:0000256" key="4">
    <source>
        <dbReference type="ARBA" id="ARBA00022989"/>
    </source>
</evidence>
<dbReference type="InterPro" id="IPR019264">
    <property type="entry name" value="DUF2179"/>
</dbReference>
<organism evidence="7">
    <name type="scientific">bioreactor metagenome</name>
    <dbReference type="NCBI Taxonomy" id="1076179"/>
    <lineage>
        <taxon>unclassified sequences</taxon>
        <taxon>metagenomes</taxon>
        <taxon>ecological metagenomes</taxon>
    </lineage>
</organism>
<evidence type="ECO:0000313" key="7">
    <source>
        <dbReference type="EMBL" id="MPN61895.1"/>
    </source>
</evidence>
<sequence length="85" mass="9586">MIVTHQPQLISDSIINKLHRSATIISGTGAYNHEDTYVLLCVVRKTEFFQLKRLIREADPWAFVIVNEANQILGKGFRAIDSADS</sequence>
<evidence type="ECO:0000256" key="2">
    <source>
        <dbReference type="ARBA" id="ARBA00022475"/>
    </source>
</evidence>
<evidence type="ECO:0000256" key="5">
    <source>
        <dbReference type="ARBA" id="ARBA00023136"/>
    </source>
</evidence>
<evidence type="ECO:0000259" key="6">
    <source>
        <dbReference type="Pfam" id="PF10035"/>
    </source>
</evidence>
<dbReference type="InterPro" id="IPR051461">
    <property type="entry name" value="UPF0750_membrane"/>
</dbReference>
<dbReference type="PANTHER" id="PTHR33545">
    <property type="entry name" value="UPF0750 MEMBRANE PROTEIN YITT-RELATED"/>
    <property type="match status" value="1"/>
</dbReference>
<protein>
    <recommendedName>
        <fullName evidence="6">DUF2179 domain-containing protein</fullName>
    </recommendedName>
</protein>